<proteinExistence type="predicted"/>
<feature type="transmembrane region" description="Helical" evidence="1">
    <location>
        <begin position="64"/>
        <end position="86"/>
    </location>
</feature>
<keyword evidence="1" id="KW-1133">Transmembrane helix</keyword>
<gene>
    <name evidence="3" type="ORF">EDS130_LOCUS23738</name>
    <name evidence="2" type="ORF">XAT740_LOCUS6964</name>
</gene>
<keyword evidence="4" id="KW-1185">Reference proteome</keyword>
<feature type="transmembrane region" description="Helical" evidence="1">
    <location>
        <begin position="106"/>
        <end position="127"/>
    </location>
</feature>
<reference evidence="3" key="1">
    <citation type="submission" date="2021-02" db="EMBL/GenBank/DDBJ databases">
        <authorList>
            <person name="Nowell W R."/>
        </authorList>
    </citation>
    <scope>NUCLEOTIDE SEQUENCE</scope>
</reference>
<keyword evidence="1" id="KW-0812">Transmembrane</keyword>
<keyword evidence="1" id="KW-0472">Membrane</keyword>
<evidence type="ECO:0000313" key="4">
    <source>
        <dbReference type="Proteomes" id="UP000663828"/>
    </source>
</evidence>
<evidence type="ECO:0000313" key="2">
    <source>
        <dbReference type="EMBL" id="CAF0880307.1"/>
    </source>
</evidence>
<feature type="transmembrane region" description="Helical" evidence="1">
    <location>
        <begin position="29"/>
        <end position="52"/>
    </location>
</feature>
<dbReference type="AlphaFoldDB" id="A0A814UAB8"/>
<evidence type="ECO:0000313" key="5">
    <source>
        <dbReference type="Proteomes" id="UP000663852"/>
    </source>
</evidence>
<dbReference type="EMBL" id="CAJNOR010000324">
    <property type="protein sequence ID" value="CAF0880307.1"/>
    <property type="molecule type" value="Genomic_DNA"/>
</dbReference>
<dbReference type="Proteomes" id="UP000663828">
    <property type="component" value="Unassembled WGS sequence"/>
</dbReference>
<name>A0A814UAB8_ADIRI</name>
<sequence length="131" mass="15115">MSLCGLISLNHAMYLSFVLHYLPVDFNIIFNHAFSQMTTTFFVLACVNHYFVCQNKQFLFSFNLYQISIRIIPSVIIFWLCLAIFSTMFDSIAEITYDASQGIDEIIYTIYILISLDIFLSLTSIAFESLT</sequence>
<protein>
    <submittedName>
        <fullName evidence="3">Uncharacterized protein</fullName>
    </submittedName>
</protein>
<comment type="caution">
    <text evidence="3">The sequence shown here is derived from an EMBL/GenBank/DDBJ whole genome shotgun (WGS) entry which is preliminary data.</text>
</comment>
<organism evidence="3 5">
    <name type="scientific">Adineta ricciae</name>
    <name type="common">Rotifer</name>
    <dbReference type="NCBI Taxonomy" id="249248"/>
    <lineage>
        <taxon>Eukaryota</taxon>
        <taxon>Metazoa</taxon>
        <taxon>Spiralia</taxon>
        <taxon>Gnathifera</taxon>
        <taxon>Rotifera</taxon>
        <taxon>Eurotatoria</taxon>
        <taxon>Bdelloidea</taxon>
        <taxon>Adinetida</taxon>
        <taxon>Adinetidae</taxon>
        <taxon>Adineta</taxon>
    </lineage>
</organism>
<evidence type="ECO:0000256" key="1">
    <source>
        <dbReference type="SAM" id="Phobius"/>
    </source>
</evidence>
<evidence type="ECO:0000313" key="3">
    <source>
        <dbReference type="EMBL" id="CAF1171943.1"/>
    </source>
</evidence>
<dbReference type="EMBL" id="CAJNOJ010000131">
    <property type="protein sequence ID" value="CAF1171943.1"/>
    <property type="molecule type" value="Genomic_DNA"/>
</dbReference>
<dbReference type="Proteomes" id="UP000663852">
    <property type="component" value="Unassembled WGS sequence"/>
</dbReference>
<accession>A0A814UAB8</accession>